<dbReference type="PROSITE" id="PS50076">
    <property type="entry name" value="DNAJ_2"/>
    <property type="match status" value="1"/>
</dbReference>
<organism evidence="3 4">
    <name type="scientific">Pseudomonas mangrovi</name>
    <dbReference type="NCBI Taxonomy" id="2161748"/>
    <lineage>
        <taxon>Bacteria</taxon>
        <taxon>Pseudomonadati</taxon>
        <taxon>Pseudomonadota</taxon>
        <taxon>Gammaproteobacteria</taxon>
        <taxon>Pseudomonadales</taxon>
        <taxon>Pseudomonadaceae</taxon>
        <taxon>Pseudomonas</taxon>
    </lineage>
</organism>
<dbReference type="OrthoDB" id="581986at2"/>
<dbReference type="Proteomes" id="UP000244064">
    <property type="component" value="Unassembled WGS sequence"/>
</dbReference>
<proteinExistence type="predicted"/>
<dbReference type="SMART" id="SM00271">
    <property type="entry name" value="DnaJ"/>
    <property type="match status" value="1"/>
</dbReference>
<feature type="domain" description="J" evidence="2">
    <location>
        <begin position="141"/>
        <end position="196"/>
    </location>
</feature>
<comment type="caution">
    <text evidence="3">The sequence shown here is derived from an EMBL/GenBank/DDBJ whole genome shotgun (WGS) entry which is preliminary data.</text>
</comment>
<dbReference type="SUPFAM" id="SSF46565">
    <property type="entry name" value="Chaperone J-domain"/>
    <property type="match status" value="1"/>
</dbReference>
<evidence type="ECO:0000313" key="4">
    <source>
        <dbReference type="Proteomes" id="UP000244064"/>
    </source>
</evidence>
<dbReference type="InterPro" id="IPR036869">
    <property type="entry name" value="J_dom_sf"/>
</dbReference>
<dbReference type="InterPro" id="IPR021059">
    <property type="entry name" value="DnaJ-related_N"/>
</dbReference>
<evidence type="ECO:0000256" key="1">
    <source>
        <dbReference type="ARBA" id="ARBA00023186"/>
    </source>
</evidence>
<dbReference type="CDD" id="cd06257">
    <property type="entry name" value="DnaJ"/>
    <property type="match status" value="1"/>
</dbReference>
<dbReference type="AlphaFoldDB" id="A0A2T5PD48"/>
<dbReference type="RefSeq" id="WP_108105111.1">
    <property type="nucleotide sequence ID" value="NZ_QASN01000006.1"/>
</dbReference>
<dbReference type="InterPro" id="IPR001623">
    <property type="entry name" value="DnaJ_domain"/>
</dbReference>
<evidence type="ECO:0000313" key="3">
    <source>
        <dbReference type="EMBL" id="PTU75660.1"/>
    </source>
</evidence>
<name>A0A2T5PD48_9PSED</name>
<sequence>MPDLDPALDLADQLYGLLQEVPGGVSEYRLLQTLREGRCSHLPSLPLSDRLVLFRSHFLLFNALYRLRDRLWHDASGHLQIDPMCICLLPYTEGEYALAEQDPLRDYYLDLNQLRETGDADVARLLSSFWTRMQGGDEKRSALELFEMEEDVPVTAARIKQRYRQLVGLHHPDRGGSTERLKSINLAMEILQRYYR</sequence>
<keyword evidence="1" id="KW-0143">Chaperone</keyword>
<dbReference type="EMBL" id="QASN01000006">
    <property type="protein sequence ID" value="PTU75660.1"/>
    <property type="molecule type" value="Genomic_DNA"/>
</dbReference>
<reference evidence="3 4" key="1">
    <citation type="submission" date="2018-04" db="EMBL/GenBank/DDBJ databases">
        <title>Pseudomonas sp. nov., isolated from mangrove soil.</title>
        <authorList>
            <person name="Chen C."/>
        </authorList>
    </citation>
    <scope>NUCLEOTIDE SEQUENCE [LARGE SCALE GENOMIC DNA]</scope>
    <source>
        <strain evidence="3 4">TC-11</strain>
    </source>
</reference>
<evidence type="ECO:0000259" key="2">
    <source>
        <dbReference type="PROSITE" id="PS50076"/>
    </source>
</evidence>
<keyword evidence="4" id="KW-1185">Reference proteome</keyword>
<accession>A0A2T5PD48</accession>
<dbReference type="Gene3D" id="1.10.287.110">
    <property type="entry name" value="DnaJ domain"/>
    <property type="match status" value="1"/>
</dbReference>
<protein>
    <submittedName>
        <fullName evidence="3">Molecular chaperone DnaJ</fullName>
    </submittedName>
</protein>
<gene>
    <name evidence="3" type="ORF">DBO85_03025</name>
</gene>
<dbReference type="Pfam" id="PF12339">
    <property type="entry name" value="DNAJ_related"/>
    <property type="match status" value="1"/>
</dbReference>